<dbReference type="GO" id="GO:0070224">
    <property type="term" value="F:sulfide:quinone oxidoreductase activity"/>
    <property type="evidence" value="ECO:0007669"/>
    <property type="project" value="TreeGrafter"/>
</dbReference>
<dbReference type="Pfam" id="PF07992">
    <property type="entry name" value="Pyr_redox_2"/>
    <property type="match status" value="1"/>
</dbReference>
<feature type="domain" description="FAD/NAD(P)-binding" evidence="1">
    <location>
        <begin position="34"/>
        <end position="150"/>
    </location>
</feature>
<protein>
    <recommendedName>
        <fullName evidence="1">FAD/NAD(P)-binding domain-containing protein</fullName>
    </recommendedName>
</protein>
<dbReference type="SUPFAM" id="SSF51905">
    <property type="entry name" value="FAD/NAD(P)-binding domain"/>
    <property type="match status" value="2"/>
</dbReference>
<dbReference type="PANTHER" id="PTHR10632:SF2">
    <property type="entry name" value="SULFIDE:QUINONE OXIDOREDUCTASE, MITOCHONDRIAL"/>
    <property type="match status" value="1"/>
</dbReference>
<dbReference type="PANTHER" id="PTHR10632">
    <property type="entry name" value="SULFIDE:QUINONE OXIDOREDUCTASE"/>
    <property type="match status" value="1"/>
</dbReference>
<dbReference type="InterPro" id="IPR036188">
    <property type="entry name" value="FAD/NAD-bd_sf"/>
</dbReference>
<dbReference type="OrthoDB" id="5376590at2759"/>
<dbReference type="GO" id="GO:0070221">
    <property type="term" value="P:sulfide oxidation, using sulfide:quinone oxidoreductase"/>
    <property type="evidence" value="ECO:0007669"/>
    <property type="project" value="TreeGrafter"/>
</dbReference>
<dbReference type="Proteomes" id="UP000320475">
    <property type="component" value="Unassembled WGS sequence"/>
</dbReference>
<proteinExistence type="predicted"/>
<name>A0A507CIL2_9FUNG</name>
<dbReference type="InterPro" id="IPR023753">
    <property type="entry name" value="FAD/NAD-binding_dom"/>
</dbReference>
<dbReference type="EMBL" id="QEAM01000472">
    <property type="protein sequence ID" value="TPX39512.1"/>
    <property type="molecule type" value="Genomic_DNA"/>
</dbReference>
<dbReference type="GO" id="GO:0005739">
    <property type="term" value="C:mitochondrion"/>
    <property type="evidence" value="ECO:0007669"/>
    <property type="project" value="TreeGrafter"/>
</dbReference>
<evidence type="ECO:0000259" key="1">
    <source>
        <dbReference type="Pfam" id="PF07992"/>
    </source>
</evidence>
<dbReference type="GO" id="GO:0071949">
    <property type="term" value="F:FAD binding"/>
    <property type="evidence" value="ECO:0007669"/>
    <property type="project" value="TreeGrafter"/>
</dbReference>
<accession>A0A507CIL2</accession>
<dbReference type="Gene3D" id="3.50.50.100">
    <property type="match status" value="2"/>
</dbReference>
<reference evidence="2 3" key="1">
    <citation type="journal article" date="2019" name="Sci. Rep.">
        <title>Comparative genomics of chytrid fungi reveal insights into the obligate biotrophic and pathogenic lifestyle of Synchytrium endobioticum.</title>
        <authorList>
            <person name="van de Vossenberg B.T.L.H."/>
            <person name="Warris S."/>
            <person name="Nguyen H.D.T."/>
            <person name="van Gent-Pelzer M.P.E."/>
            <person name="Joly D.L."/>
            <person name="van de Geest H.C."/>
            <person name="Bonants P.J.M."/>
            <person name="Smith D.S."/>
            <person name="Levesque C.A."/>
            <person name="van der Lee T.A.J."/>
        </authorList>
    </citation>
    <scope>NUCLEOTIDE SEQUENCE [LARGE SCALE GENOMIC DNA]</scope>
    <source>
        <strain evidence="2 3">LEV6574</strain>
    </source>
</reference>
<dbReference type="InterPro" id="IPR015904">
    <property type="entry name" value="Sulphide_quinone_reductase"/>
</dbReference>
<sequence length="419" mass="45467">MMGRRTSLLQQRATLATLATVAANPTDLSPTTAYKVVVIGGGPAGLAVAARLARDALFQGKLDMAIIEPSPVHYYQPMWTFVGAGLKTLDSSRKSMRELIPPQAAWLQTSVKKVDPARSVLVTADGKQVKYDKLVVAAGLELKWDKVQGLKDAIGRDGVCSNYSADYVEKTSQFVRAFKGGNAIFTQPATPIKCAGMGKIFSVDKYGTELHKICRSRNITVNLLHDLIALDSSKREATFKLLGNLAGKPNLTLKYDLLHVTPPMAPPPFIAESGLANADGWCDVDQGTTKSTKYDNIYSLGDSSSMPTSKTAAAAAAQSYVTASNLLSDLKNTGRPLLTYDGYTSCPLVTGKGKLILAEFSGYTLQPQETFPLDQAKERASMYYLTRDVIPSIYWTRMVKGLWQGPGPIRKLINPFRSS</sequence>
<organism evidence="2 3">
    <name type="scientific">Synchytrium endobioticum</name>
    <dbReference type="NCBI Taxonomy" id="286115"/>
    <lineage>
        <taxon>Eukaryota</taxon>
        <taxon>Fungi</taxon>
        <taxon>Fungi incertae sedis</taxon>
        <taxon>Chytridiomycota</taxon>
        <taxon>Chytridiomycota incertae sedis</taxon>
        <taxon>Chytridiomycetes</taxon>
        <taxon>Synchytriales</taxon>
        <taxon>Synchytriaceae</taxon>
        <taxon>Synchytrium</taxon>
    </lineage>
</organism>
<comment type="caution">
    <text evidence="2">The sequence shown here is derived from an EMBL/GenBank/DDBJ whole genome shotgun (WGS) entry which is preliminary data.</text>
</comment>
<dbReference type="VEuPathDB" id="FungiDB:SeMB42_g07219"/>
<dbReference type="AlphaFoldDB" id="A0A507CIL2"/>
<dbReference type="PRINTS" id="PR00469">
    <property type="entry name" value="PNDRDTASEII"/>
</dbReference>
<evidence type="ECO:0000313" key="2">
    <source>
        <dbReference type="EMBL" id="TPX39512.1"/>
    </source>
</evidence>
<dbReference type="PRINTS" id="PR00368">
    <property type="entry name" value="FADPNR"/>
</dbReference>
<evidence type="ECO:0000313" key="3">
    <source>
        <dbReference type="Proteomes" id="UP000320475"/>
    </source>
</evidence>
<gene>
    <name evidence="2" type="ORF">SeLEV6574_g07158</name>
</gene>